<feature type="region of interest" description="Disordered" evidence="1">
    <location>
        <begin position="564"/>
        <end position="593"/>
    </location>
</feature>
<feature type="compositionally biased region" description="Polar residues" evidence="1">
    <location>
        <begin position="631"/>
        <end position="668"/>
    </location>
</feature>
<comment type="caution">
    <text evidence="3">The sequence shown here is derived from an EMBL/GenBank/DDBJ whole genome shotgun (WGS) entry which is preliminary data.</text>
</comment>
<feature type="region of interest" description="Disordered" evidence="1">
    <location>
        <begin position="503"/>
        <end position="529"/>
    </location>
</feature>
<feature type="domain" description="Arrestin C-terminal-like" evidence="2">
    <location>
        <begin position="176"/>
        <end position="311"/>
    </location>
</feature>
<feature type="compositionally biased region" description="Polar residues" evidence="1">
    <location>
        <begin position="772"/>
        <end position="801"/>
    </location>
</feature>
<evidence type="ECO:0000256" key="1">
    <source>
        <dbReference type="SAM" id="MobiDB-lite"/>
    </source>
</evidence>
<feature type="compositionally biased region" description="Pro residues" evidence="1">
    <location>
        <begin position="825"/>
        <end position="858"/>
    </location>
</feature>
<feature type="compositionally biased region" description="Low complexity" evidence="1">
    <location>
        <begin position="471"/>
        <end position="482"/>
    </location>
</feature>
<dbReference type="PANTHER" id="PTHR36419">
    <property type="entry name" value="ARRESTIN FAMILY PROTEIN 1"/>
    <property type="match status" value="1"/>
</dbReference>
<name>A0A401GI81_9APHY</name>
<feature type="compositionally biased region" description="Pro residues" evidence="1">
    <location>
        <begin position="977"/>
        <end position="993"/>
    </location>
</feature>
<dbReference type="GO" id="GO:0000917">
    <property type="term" value="P:division septum assembly"/>
    <property type="evidence" value="ECO:0007669"/>
    <property type="project" value="TreeGrafter"/>
</dbReference>
<evidence type="ECO:0000259" key="2">
    <source>
        <dbReference type="Pfam" id="PF02752"/>
    </source>
</evidence>
<evidence type="ECO:0000313" key="4">
    <source>
        <dbReference type="Proteomes" id="UP000287166"/>
    </source>
</evidence>
<gene>
    <name evidence="3" type="ORF">SCP_0402610</name>
</gene>
<dbReference type="RefSeq" id="XP_027612800.1">
    <property type="nucleotide sequence ID" value="XM_027756999.1"/>
</dbReference>
<sequence length="993" mass="105134">MSQAKLTLRPPPNIDFVQGYPGIPPGPPDRPQAAVKGAIEVRVGPQGVKAKWVRIELRKVETLPGGGVANTFFDPVGQSPINVWQSGEEYGILHTQDFPFYIRIPESIPPSIALEKGAGIKYELIAAVCIKGKRGLLRRDKPVVAATSSQIIIDKHELHSTWPVYSQPESRSHTQDGVTLTVDRSHTCYGPGDRIIVMATVKSDGLHTVILRGFEFTLRETTVFRASPHTHGKKGAPQVKVASIGEQKVPVNVTLYGGTQHKAELTAVIPPHHTSATLNAARHIDITYNLIVKALMGTGQPVVLDLPVIVSNWPRTVSQEAMRRIGTAPNVSLPGHTGTLHIQPELPLSPPALQVSQSIISITPQANIVISAQPHPYSSSEKAVRPATTGSTSRPALGQFNTAPTSLTNGYAGKTDEFGMTKSSSIENSSRDNASSQGSSYDAQTIGGTGFGRSAANSVSSRTPGPHGNDAPAARPRNNSARAVGAGSRLTVANLNDQEIEEHTKAERMHGRQASLSSTPAPRTPPAEGLRAQWLSAEDEKRRLYETAIANVERVQGNVIHARSMTDKHAPSDASSTPPLSSTTAKSGPWPTAEDEKTRLFNQAQAAVLRTRGLVSSPSASSVSSGHGRNGSLNGSQSWMAPTSGSHGQMRSATYSPPGTANSSSVSRQSAVVKTAALHYASAEDEKAALRRYHEAKAAVDRTQGAAYGIVSPTPPSAPISYDALYLSNTPKPSSSLSAPVVNGSTPPFVPSSTQSSHPSDEGRRAYEAQNAARTPNVTRISSIGTAGFTLTTPDQPSTTGAAAEKEKLRRKFEAQDTAALTSGPPAPPPRYGAPPPTPPPSQGSRPTPTPPRSPPVSPHASGSRPMTAAEEKARLRAMYEASDQGARPNDMSSYPSPPPTGVHRHDESAFGASAAPPPLLPRPPKEYIQETQEEDIRTYAEIEAIDKDPARAGPQKAEVLLSSFNAGLVDSYGNPVPAPGPPPPLPPKVLLE</sequence>
<organism evidence="3 4">
    <name type="scientific">Sparassis crispa</name>
    <dbReference type="NCBI Taxonomy" id="139825"/>
    <lineage>
        <taxon>Eukaryota</taxon>
        <taxon>Fungi</taxon>
        <taxon>Dikarya</taxon>
        <taxon>Basidiomycota</taxon>
        <taxon>Agaricomycotina</taxon>
        <taxon>Agaricomycetes</taxon>
        <taxon>Polyporales</taxon>
        <taxon>Sparassidaceae</taxon>
        <taxon>Sparassis</taxon>
    </lineage>
</organism>
<evidence type="ECO:0000313" key="3">
    <source>
        <dbReference type="EMBL" id="GBE81887.1"/>
    </source>
</evidence>
<feature type="region of interest" description="Disordered" evidence="1">
    <location>
        <begin position="375"/>
        <end position="482"/>
    </location>
</feature>
<dbReference type="InterPro" id="IPR011022">
    <property type="entry name" value="Arrestin_C-like"/>
</dbReference>
<dbReference type="InterPro" id="IPR053060">
    <property type="entry name" value="Cytokinesis_Signaling_Reg"/>
</dbReference>
<feature type="compositionally biased region" description="Polar residues" evidence="1">
    <location>
        <begin position="421"/>
        <end position="443"/>
    </location>
</feature>
<feature type="compositionally biased region" description="Low complexity" evidence="1">
    <location>
        <begin position="572"/>
        <end position="587"/>
    </location>
</feature>
<feature type="compositionally biased region" description="Low complexity" evidence="1">
    <location>
        <begin position="615"/>
        <end position="625"/>
    </location>
</feature>
<dbReference type="EMBL" id="BFAD01000004">
    <property type="protein sequence ID" value="GBE81887.1"/>
    <property type="molecule type" value="Genomic_DNA"/>
</dbReference>
<feature type="compositionally biased region" description="Polar residues" evidence="1">
    <location>
        <begin position="388"/>
        <end position="409"/>
    </location>
</feature>
<dbReference type="InterPro" id="IPR014752">
    <property type="entry name" value="Arrestin-like_C"/>
</dbReference>
<accession>A0A401GI81</accession>
<dbReference type="AlphaFoldDB" id="A0A401GI81"/>
<proteinExistence type="predicted"/>
<feature type="region of interest" description="Disordered" evidence="1">
    <location>
        <begin position="612"/>
        <end position="668"/>
    </location>
</feature>
<dbReference type="Pfam" id="PF02752">
    <property type="entry name" value="Arrestin_C"/>
    <property type="match status" value="1"/>
</dbReference>
<dbReference type="InParanoid" id="A0A401GI81"/>
<feature type="compositionally biased region" description="Polar residues" evidence="1">
    <location>
        <begin position="732"/>
        <end position="758"/>
    </location>
</feature>
<dbReference type="GO" id="GO:0000935">
    <property type="term" value="C:division septum"/>
    <property type="evidence" value="ECO:0007669"/>
    <property type="project" value="TreeGrafter"/>
</dbReference>
<feature type="compositionally biased region" description="Basic and acidic residues" evidence="1">
    <location>
        <begin position="804"/>
        <end position="815"/>
    </location>
</feature>
<dbReference type="GeneID" id="38778804"/>
<feature type="region of interest" description="Disordered" evidence="1">
    <location>
        <begin position="972"/>
        <end position="993"/>
    </location>
</feature>
<dbReference type="Gene3D" id="2.60.40.640">
    <property type="match status" value="1"/>
</dbReference>
<protein>
    <recommendedName>
        <fullName evidence="2">Arrestin C-terminal-like domain-containing protein</fullName>
    </recommendedName>
</protein>
<feature type="region of interest" description="Disordered" evidence="1">
    <location>
        <begin position="732"/>
        <end position="932"/>
    </location>
</feature>
<dbReference type="OrthoDB" id="4001642at2759"/>
<dbReference type="PANTHER" id="PTHR36419:SF1">
    <property type="entry name" value="RHO1 GEF LOCALIZING PROTEIN 1"/>
    <property type="match status" value="1"/>
</dbReference>
<dbReference type="Proteomes" id="UP000287166">
    <property type="component" value="Unassembled WGS sequence"/>
</dbReference>
<reference evidence="3 4" key="1">
    <citation type="journal article" date="2018" name="Sci. Rep.">
        <title>Genome sequence of the cauliflower mushroom Sparassis crispa (Hanabiratake) and its association with beneficial usage.</title>
        <authorList>
            <person name="Kiyama R."/>
            <person name="Furutani Y."/>
            <person name="Kawaguchi K."/>
            <person name="Nakanishi T."/>
        </authorList>
    </citation>
    <scope>NUCLEOTIDE SEQUENCE [LARGE SCALE GENOMIC DNA]</scope>
</reference>
<keyword evidence="4" id="KW-1185">Reference proteome</keyword>